<proteinExistence type="predicted"/>
<dbReference type="Gene3D" id="2.60.40.10">
    <property type="entry name" value="Immunoglobulins"/>
    <property type="match status" value="3"/>
</dbReference>
<dbReference type="InterPro" id="IPR013783">
    <property type="entry name" value="Ig-like_fold"/>
</dbReference>
<keyword evidence="2" id="KW-1185">Reference proteome</keyword>
<reference evidence="1 2" key="1">
    <citation type="submission" date="2021-07" db="EMBL/GenBank/DDBJ databases">
        <title>Flavobacterium WSW3-B6 sp.nov, isolated from seaweed.</title>
        <authorList>
            <person name="Muhammad N."/>
            <person name="Ho H."/>
            <person name="Lee Y.-J."/>
            <person name="Nguyen T."/>
            <person name="Ho J."/>
            <person name="Kim S.-G."/>
        </authorList>
    </citation>
    <scope>NUCLEOTIDE SEQUENCE [LARGE SCALE GENOMIC DNA]</scope>
    <source>
        <strain evidence="1 2">WSW3-B6</strain>
    </source>
</reference>
<gene>
    <name evidence="1" type="ORF">K1I41_12210</name>
</gene>
<dbReference type="PROSITE" id="PS51257">
    <property type="entry name" value="PROKAR_LIPOPROTEIN"/>
    <property type="match status" value="1"/>
</dbReference>
<evidence type="ECO:0000313" key="1">
    <source>
        <dbReference type="EMBL" id="QYJ68270.1"/>
    </source>
</evidence>
<evidence type="ECO:0000313" key="2">
    <source>
        <dbReference type="Proteomes" id="UP000825381"/>
    </source>
</evidence>
<protein>
    <recommendedName>
        <fullName evidence="3">Fibronectin type-III domain-containing protein</fullName>
    </recommendedName>
</protein>
<dbReference type="EMBL" id="CP080429">
    <property type="protein sequence ID" value="QYJ68270.1"/>
    <property type="molecule type" value="Genomic_DNA"/>
</dbReference>
<accession>A0ABX8V628</accession>
<organism evidence="1 2">
    <name type="scientific">Flavobacterium litorale</name>
    <dbReference type="NCBI Taxonomy" id="2856519"/>
    <lineage>
        <taxon>Bacteria</taxon>
        <taxon>Pseudomonadati</taxon>
        <taxon>Bacteroidota</taxon>
        <taxon>Flavobacteriia</taxon>
        <taxon>Flavobacteriales</taxon>
        <taxon>Flavobacteriaceae</taxon>
        <taxon>Flavobacterium</taxon>
    </lineage>
</organism>
<sequence>MKKIVLYVLPLLLILSCEEIVLEDDISDKTVVLLAPANNAQFFSTGITFTWDAVEYVEEYRIQIARPNFNNPLQIVTDAVINTTSFTTQLAIGEYEWRVQGVNSSYETPFTTRSLTVVSNEDFQSNTVVLTSPTDNLITNTTTQNLVWQPILGTVNYDVQIFNTSSNALVEEQEVTITTFSYAFPDGNYQWRVRASNGDQNTLYSSRNLLVDTTEPNKPILNTPASSTEIPDNEDITFTWTRTTIEGSIETDVIYIYNNSGLTGSPIHESEEESPYEYDASALISGNTYYWYVQSFDEAGNEGLQSDTYQFTIQ</sequence>
<dbReference type="RefSeq" id="WP_220640613.1">
    <property type="nucleotide sequence ID" value="NZ_CP080429.1"/>
</dbReference>
<dbReference type="Proteomes" id="UP000825381">
    <property type="component" value="Chromosome"/>
</dbReference>
<name>A0ABX8V628_9FLAO</name>
<evidence type="ECO:0008006" key="3">
    <source>
        <dbReference type="Google" id="ProtNLM"/>
    </source>
</evidence>